<evidence type="ECO:0000313" key="3">
    <source>
        <dbReference type="Proteomes" id="UP001153076"/>
    </source>
</evidence>
<comment type="caution">
    <text evidence="2">The sequence shown here is derived from an EMBL/GenBank/DDBJ whole genome shotgun (WGS) entry which is preliminary data.</text>
</comment>
<accession>A0A9Q1GN17</accession>
<feature type="region of interest" description="Disordered" evidence="1">
    <location>
        <begin position="144"/>
        <end position="164"/>
    </location>
</feature>
<dbReference type="EMBL" id="JAKOGI010001716">
    <property type="protein sequence ID" value="KAJ8424297.1"/>
    <property type="molecule type" value="Genomic_DNA"/>
</dbReference>
<protein>
    <submittedName>
        <fullName evidence="2">Uncharacterized protein</fullName>
    </submittedName>
</protein>
<name>A0A9Q1GN17_9CARY</name>
<gene>
    <name evidence="2" type="ORF">Cgig2_003279</name>
</gene>
<organism evidence="2 3">
    <name type="scientific">Carnegiea gigantea</name>
    <dbReference type="NCBI Taxonomy" id="171969"/>
    <lineage>
        <taxon>Eukaryota</taxon>
        <taxon>Viridiplantae</taxon>
        <taxon>Streptophyta</taxon>
        <taxon>Embryophyta</taxon>
        <taxon>Tracheophyta</taxon>
        <taxon>Spermatophyta</taxon>
        <taxon>Magnoliopsida</taxon>
        <taxon>eudicotyledons</taxon>
        <taxon>Gunneridae</taxon>
        <taxon>Pentapetalae</taxon>
        <taxon>Caryophyllales</taxon>
        <taxon>Cactineae</taxon>
        <taxon>Cactaceae</taxon>
        <taxon>Cactoideae</taxon>
        <taxon>Echinocereeae</taxon>
        <taxon>Carnegiea</taxon>
    </lineage>
</organism>
<reference evidence="2" key="1">
    <citation type="submission" date="2022-04" db="EMBL/GenBank/DDBJ databases">
        <title>Carnegiea gigantea Genome sequencing and assembly v2.</title>
        <authorList>
            <person name="Copetti D."/>
            <person name="Sanderson M.J."/>
            <person name="Burquez A."/>
            <person name="Wojciechowski M.F."/>
        </authorList>
    </citation>
    <scope>NUCLEOTIDE SEQUENCE</scope>
    <source>
        <strain evidence="2">SGP5-SGP5p</strain>
        <tissue evidence="2">Aerial part</tissue>
    </source>
</reference>
<evidence type="ECO:0000256" key="1">
    <source>
        <dbReference type="SAM" id="MobiDB-lite"/>
    </source>
</evidence>
<evidence type="ECO:0000313" key="2">
    <source>
        <dbReference type="EMBL" id="KAJ8424297.1"/>
    </source>
</evidence>
<proteinExistence type="predicted"/>
<sequence>MRIEGHQRRGMRPDLINILKNNEGFRNGLAIVDQNRDHPMNRVHFKKQRALVAQVLLLGHILNPFLFQCHLHSHSIRTAPEIQHHCFFYTPHILFSDFGCLKLESEFGVCNFIYEIVKIMQSHGLRHLTYHQRKDIREERSTVPRVSPSGCKEAQPMSSSLKDKCSNNIPPLRTTLTCKSRFDDIQSKSKSIP</sequence>
<keyword evidence="3" id="KW-1185">Reference proteome</keyword>
<dbReference type="AlphaFoldDB" id="A0A9Q1GN17"/>
<dbReference type="Proteomes" id="UP001153076">
    <property type="component" value="Unassembled WGS sequence"/>
</dbReference>